<feature type="domain" description="RNA polymerase sigma factor 70 region 4 type 2" evidence="6">
    <location>
        <begin position="105"/>
        <end position="152"/>
    </location>
</feature>
<dbReference type="InterPro" id="IPR013325">
    <property type="entry name" value="RNA_pol_sigma_r2"/>
</dbReference>
<dbReference type="OrthoDB" id="9780326at2"/>
<dbReference type="GO" id="GO:0006352">
    <property type="term" value="P:DNA-templated transcription initiation"/>
    <property type="evidence" value="ECO:0007669"/>
    <property type="project" value="InterPro"/>
</dbReference>
<dbReference type="EMBL" id="QEAS01000009">
    <property type="protein sequence ID" value="PWG80399.1"/>
    <property type="molecule type" value="Genomic_DNA"/>
</dbReference>
<gene>
    <name evidence="7" type="ORF">DDR33_12380</name>
</gene>
<dbReference type="Gene3D" id="1.10.1740.10">
    <property type="match status" value="1"/>
</dbReference>
<dbReference type="GO" id="GO:0003677">
    <property type="term" value="F:DNA binding"/>
    <property type="evidence" value="ECO:0007669"/>
    <property type="project" value="InterPro"/>
</dbReference>
<evidence type="ECO:0000256" key="2">
    <source>
        <dbReference type="ARBA" id="ARBA00023015"/>
    </source>
</evidence>
<evidence type="ECO:0000313" key="8">
    <source>
        <dbReference type="Proteomes" id="UP000245647"/>
    </source>
</evidence>
<dbReference type="AlphaFoldDB" id="A0A2U2PH01"/>
<evidence type="ECO:0000256" key="3">
    <source>
        <dbReference type="ARBA" id="ARBA00023082"/>
    </source>
</evidence>
<evidence type="ECO:0000256" key="1">
    <source>
        <dbReference type="ARBA" id="ARBA00010641"/>
    </source>
</evidence>
<evidence type="ECO:0000259" key="6">
    <source>
        <dbReference type="Pfam" id="PF08281"/>
    </source>
</evidence>
<evidence type="ECO:0000259" key="5">
    <source>
        <dbReference type="Pfam" id="PF04542"/>
    </source>
</evidence>
<dbReference type="PANTHER" id="PTHR43133:SF45">
    <property type="entry name" value="RNA POLYMERASE ECF-TYPE SIGMA FACTOR"/>
    <property type="match status" value="1"/>
</dbReference>
<evidence type="ECO:0000313" key="7">
    <source>
        <dbReference type="EMBL" id="PWG80399.1"/>
    </source>
</evidence>
<dbReference type="Gene3D" id="1.10.10.10">
    <property type="entry name" value="Winged helix-like DNA-binding domain superfamily/Winged helix DNA-binding domain"/>
    <property type="match status" value="1"/>
</dbReference>
<dbReference type="Pfam" id="PF08281">
    <property type="entry name" value="Sigma70_r4_2"/>
    <property type="match status" value="1"/>
</dbReference>
<dbReference type="Proteomes" id="UP000245647">
    <property type="component" value="Unassembled WGS sequence"/>
</dbReference>
<dbReference type="NCBIfam" id="TIGR02937">
    <property type="entry name" value="sigma70-ECF"/>
    <property type="match status" value="1"/>
</dbReference>
<dbReference type="InterPro" id="IPR039425">
    <property type="entry name" value="RNA_pol_sigma-70-like"/>
</dbReference>
<keyword evidence="2" id="KW-0805">Transcription regulation</keyword>
<feature type="domain" description="RNA polymerase sigma-70 region 2" evidence="5">
    <location>
        <begin position="9"/>
        <end position="75"/>
    </location>
</feature>
<dbReference type="InterPro" id="IPR013324">
    <property type="entry name" value="RNA_pol_sigma_r3/r4-like"/>
</dbReference>
<keyword evidence="3" id="KW-0731">Sigma factor</keyword>
<comment type="caution">
    <text evidence="7">The sequence shown here is derived from an EMBL/GenBank/DDBJ whole genome shotgun (WGS) entry which is preliminary data.</text>
</comment>
<protein>
    <submittedName>
        <fullName evidence="7">RNA polymerase subunit sigma-70</fullName>
    </submittedName>
</protein>
<keyword evidence="8" id="KW-1185">Reference proteome</keyword>
<sequence length="164" mass="19272">MNETSFLEMIREHQKIIHKVCHLYRDSIHDREDLFQEIVYQLWKSAGTFRGEAKASTWIYRISLNTAIASFRRKQPALEYTPLIPDSADELRDADDTQREHQLFVLLKQLDESERAIVALYFEDMSYKQIAEVTGLTENHVGVKLNRIKNKLKNLQKKAQYGTE</sequence>
<dbReference type="SUPFAM" id="SSF88659">
    <property type="entry name" value="Sigma3 and sigma4 domains of RNA polymerase sigma factors"/>
    <property type="match status" value="1"/>
</dbReference>
<dbReference type="SUPFAM" id="SSF88946">
    <property type="entry name" value="Sigma2 domain of RNA polymerase sigma factors"/>
    <property type="match status" value="1"/>
</dbReference>
<proteinExistence type="inferred from homology"/>
<reference evidence="7 8" key="1">
    <citation type="submission" date="2018-04" db="EMBL/GenBank/DDBJ databases">
        <title>Pedobacter chongqingensis sp. nov., isolated from a rottenly hemp rope.</title>
        <authorList>
            <person name="Cai Y."/>
        </authorList>
    </citation>
    <scope>NUCLEOTIDE SEQUENCE [LARGE SCALE GENOMIC DNA]</scope>
    <source>
        <strain evidence="7 8">FJ4-8</strain>
    </source>
</reference>
<dbReference type="InterPro" id="IPR013249">
    <property type="entry name" value="RNA_pol_sigma70_r4_t2"/>
</dbReference>
<evidence type="ECO:0000256" key="4">
    <source>
        <dbReference type="ARBA" id="ARBA00023163"/>
    </source>
</evidence>
<dbReference type="RefSeq" id="WP_109416106.1">
    <property type="nucleotide sequence ID" value="NZ_QEAS01000009.1"/>
</dbReference>
<dbReference type="GO" id="GO:0016987">
    <property type="term" value="F:sigma factor activity"/>
    <property type="evidence" value="ECO:0007669"/>
    <property type="project" value="UniProtKB-KW"/>
</dbReference>
<dbReference type="InterPro" id="IPR036388">
    <property type="entry name" value="WH-like_DNA-bd_sf"/>
</dbReference>
<keyword evidence="4" id="KW-0804">Transcription</keyword>
<dbReference type="Pfam" id="PF04542">
    <property type="entry name" value="Sigma70_r2"/>
    <property type="match status" value="1"/>
</dbReference>
<dbReference type="PANTHER" id="PTHR43133">
    <property type="entry name" value="RNA POLYMERASE ECF-TYPE SIGMA FACTO"/>
    <property type="match status" value="1"/>
</dbReference>
<dbReference type="InterPro" id="IPR014284">
    <property type="entry name" value="RNA_pol_sigma-70_dom"/>
</dbReference>
<organism evidence="7 8">
    <name type="scientific">Pararcticibacter amylolyticus</name>
    <dbReference type="NCBI Taxonomy" id="2173175"/>
    <lineage>
        <taxon>Bacteria</taxon>
        <taxon>Pseudomonadati</taxon>
        <taxon>Bacteroidota</taxon>
        <taxon>Sphingobacteriia</taxon>
        <taxon>Sphingobacteriales</taxon>
        <taxon>Sphingobacteriaceae</taxon>
        <taxon>Pararcticibacter</taxon>
    </lineage>
</organism>
<comment type="similarity">
    <text evidence="1">Belongs to the sigma-70 factor family. ECF subfamily.</text>
</comment>
<dbReference type="InterPro" id="IPR007627">
    <property type="entry name" value="RNA_pol_sigma70_r2"/>
</dbReference>
<accession>A0A2U2PH01</accession>
<name>A0A2U2PH01_9SPHI</name>